<keyword evidence="4 7" id="KW-0812">Transmembrane</keyword>
<sequence>MHAYLETFLPLFVAINLPGILPFFIALTQGLPAADRRRLLVRAVATAFVVAVLILFAGQLIFQTLGITLNDLRVGGGLILLVLSIADLVFADYRRRDPRDGADAADVGVVPLGIPLIIGPAAITTILVAQQTYGYLPTLVALIANLLLVTVAFSIGHGVMRRLGPVAVRAMAKVASLFLAAIAVAMIRAGVVGMLGG</sequence>
<comment type="similarity">
    <text evidence="2 7">Belongs to the UPF0056 (MarC) family.</text>
</comment>
<evidence type="ECO:0000256" key="5">
    <source>
        <dbReference type="ARBA" id="ARBA00022989"/>
    </source>
</evidence>
<dbReference type="Pfam" id="PF01914">
    <property type="entry name" value="MarC"/>
    <property type="match status" value="1"/>
</dbReference>
<feature type="transmembrane region" description="Helical" evidence="7">
    <location>
        <begin position="135"/>
        <end position="156"/>
    </location>
</feature>
<evidence type="ECO:0000256" key="4">
    <source>
        <dbReference type="ARBA" id="ARBA00022692"/>
    </source>
</evidence>
<dbReference type="InterPro" id="IPR002771">
    <property type="entry name" value="Multi_antbiot-R_MarC"/>
</dbReference>
<keyword evidence="6 7" id="KW-0472">Membrane</keyword>
<evidence type="ECO:0000256" key="6">
    <source>
        <dbReference type="ARBA" id="ARBA00023136"/>
    </source>
</evidence>
<evidence type="ECO:0000256" key="1">
    <source>
        <dbReference type="ARBA" id="ARBA00004651"/>
    </source>
</evidence>
<feature type="transmembrane region" description="Helical" evidence="7">
    <location>
        <begin position="74"/>
        <end position="93"/>
    </location>
</feature>
<dbReference type="RefSeq" id="WP_072716482.1">
    <property type="nucleotide sequence ID" value="NZ_FRAU01000012.1"/>
</dbReference>
<comment type="subcellular location">
    <subcellularLocation>
        <location evidence="1 7">Cell membrane</location>
        <topology evidence="1 7">Multi-pass membrane protein</topology>
    </subcellularLocation>
</comment>
<proteinExistence type="inferred from homology"/>
<dbReference type="NCBIfam" id="TIGR00427">
    <property type="entry name" value="NAAT family transporter"/>
    <property type="match status" value="1"/>
</dbReference>
<evidence type="ECO:0000256" key="3">
    <source>
        <dbReference type="ARBA" id="ARBA00022475"/>
    </source>
</evidence>
<accession>A0A1M6XRW6</accession>
<dbReference type="PANTHER" id="PTHR33508">
    <property type="entry name" value="UPF0056 MEMBRANE PROTEIN YHCE"/>
    <property type="match status" value="1"/>
</dbReference>
<feature type="transmembrane region" description="Helical" evidence="7">
    <location>
        <begin position="7"/>
        <end position="27"/>
    </location>
</feature>
<dbReference type="OrthoDB" id="21094at2"/>
<evidence type="ECO:0000313" key="9">
    <source>
        <dbReference type="Proteomes" id="UP000185812"/>
    </source>
</evidence>
<dbReference type="AlphaFoldDB" id="A0A1M6XRW6"/>
<dbReference type="Proteomes" id="UP000185812">
    <property type="component" value="Unassembled WGS sequence"/>
</dbReference>
<feature type="transmembrane region" description="Helical" evidence="7">
    <location>
        <begin position="177"/>
        <end position="196"/>
    </location>
</feature>
<evidence type="ECO:0000256" key="7">
    <source>
        <dbReference type="RuleBase" id="RU362048"/>
    </source>
</evidence>
<feature type="transmembrane region" description="Helical" evidence="7">
    <location>
        <begin position="39"/>
        <end position="62"/>
    </location>
</feature>
<dbReference type="EMBL" id="FRAU01000012">
    <property type="protein sequence ID" value="SHL08633.1"/>
    <property type="molecule type" value="Genomic_DNA"/>
</dbReference>
<dbReference type="PANTHER" id="PTHR33508:SF1">
    <property type="entry name" value="UPF0056 MEMBRANE PROTEIN YHCE"/>
    <property type="match status" value="1"/>
</dbReference>
<reference evidence="9" key="1">
    <citation type="submission" date="2016-11" db="EMBL/GenBank/DDBJ databases">
        <authorList>
            <person name="Varghese N."/>
            <person name="Submissions S."/>
        </authorList>
    </citation>
    <scope>NUCLEOTIDE SEQUENCE [LARGE SCALE GENOMIC DNA]</scope>
    <source>
        <strain evidence="9">DSM 22212</strain>
    </source>
</reference>
<evidence type="ECO:0000313" key="8">
    <source>
        <dbReference type="EMBL" id="SHL08633.1"/>
    </source>
</evidence>
<dbReference type="STRING" id="633813.SAMN04488087_2685"/>
<dbReference type="GO" id="GO:0005886">
    <property type="term" value="C:plasma membrane"/>
    <property type="evidence" value="ECO:0007669"/>
    <property type="project" value="UniProtKB-SubCell"/>
</dbReference>
<organism evidence="8 9">
    <name type="scientific">Rhodothermus profundi</name>
    <dbReference type="NCBI Taxonomy" id="633813"/>
    <lineage>
        <taxon>Bacteria</taxon>
        <taxon>Pseudomonadati</taxon>
        <taxon>Rhodothermota</taxon>
        <taxon>Rhodothermia</taxon>
        <taxon>Rhodothermales</taxon>
        <taxon>Rhodothermaceae</taxon>
        <taxon>Rhodothermus</taxon>
    </lineage>
</organism>
<feature type="transmembrane region" description="Helical" evidence="7">
    <location>
        <begin position="105"/>
        <end position="129"/>
    </location>
</feature>
<name>A0A1M6XRW6_9BACT</name>
<protein>
    <recommendedName>
        <fullName evidence="7">UPF0056 membrane protein</fullName>
    </recommendedName>
</protein>
<gene>
    <name evidence="8" type="ORF">SAMN04488087_2685</name>
</gene>
<keyword evidence="9" id="KW-1185">Reference proteome</keyword>
<evidence type="ECO:0000256" key="2">
    <source>
        <dbReference type="ARBA" id="ARBA00009784"/>
    </source>
</evidence>
<keyword evidence="5 7" id="KW-1133">Transmembrane helix</keyword>
<keyword evidence="3" id="KW-1003">Cell membrane</keyword>